<accession>A0A8K0G5U0</accession>
<dbReference type="Gene3D" id="2.40.70.10">
    <property type="entry name" value="Acid Proteases"/>
    <property type="match status" value="1"/>
</dbReference>
<dbReference type="AlphaFoldDB" id="A0A8K0G5U0"/>
<dbReference type="InterPro" id="IPR021109">
    <property type="entry name" value="Peptidase_aspartic_dom_sf"/>
</dbReference>
<dbReference type="PANTHER" id="PTHR47331">
    <property type="entry name" value="PHD-TYPE DOMAIN-CONTAINING PROTEIN"/>
    <property type="match status" value="1"/>
</dbReference>
<dbReference type="OrthoDB" id="5989194at2759"/>
<comment type="caution">
    <text evidence="1">The sequence shown here is derived from an EMBL/GenBank/DDBJ whole genome shotgun (WGS) entry which is preliminary data.</text>
</comment>
<evidence type="ECO:0000313" key="1">
    <source>
        <dbReference type="EMBL" id="KAF2887129.1"/>
    </source>
</evidence>
<dbReference type="EMBL" id="VTPC01085022">
    <property type="protein sequence ID" value="KAF2887129.1"/>
    <property type="molecule type" value="Genomic_DNA"/>
</dbReference>
<feature type="non-terminal residue" evidence="1">
    <location>
        <position position="1"/>
    </location>
</feature>
<dbReference type="Proteomes" id="UP000801492">
    <property type="component" value="Unassembled WGS sequence"/>
</dbReference>
<gene>
    <name evidence="1" type="ORF">ILUMI_19044</name>
</gene>
<reference evidence="1" key="1">
    <citation type="submission" date="2019-08" db="EMBL/GenBank/DDBJ databases">
        <title>The genome of the North American firefly Photinus pyralis.</title>
        <authorList>
            <consortium name="Photinus pyralis genome working group"/>
            <person name="Fallon T.R."/>
            <person name="Sander Lower S.E."/>
            <person name="Weng J.-K."/>
        </authorList>
    </citation>
    <scope>NUCLEOTIDE SEQUENCE</scope>
    <source>
        <strain evidence="1">TRF0915ILg1</strain>
        <tissue evidence="1">Whole body</tissue>
    </source>
</reference>
<keyword evidence="2" id="KW-1185">Reference proteome</keyword>
<dbReference type="PANTHER" id="PTHR47331:SF5">
    <property type="entry name" value="RIBONUCLEASE H"/>
    <property type="match status" value="1"/>
</dbReference>
<sequence>TRFQNKRLIIKNYMQALFNLAVVAKPSAQALRQLIDQANTHTKALKVLDVPVDSKHHTLLHFDNKANKEINEPIVEIQTPEPQPSTSQGSFYCREGQLNSQVLLATAVILTFDKAGNAHKCRAFLDIGSQLNFLTESMLKKLNLESNSLNTSISGIMQTTANVTRSTTIKIKSRYNNYNATLHCLIVPKITGMLPSMTFSNAQLPIPSNIKLADPQFNVSRPVDLLIGAELFFDLYCSGKIKSARNQPCLQKIHLGWVVGGRWEYLEQAPQTSMHVLDDHLTKFWELEEYQNANVMSATELQFRLPFKADTRQLGSSRQNALNRLFSSERKLDRNPSFRSEHNRFMDEFRSYASSRPPEK</sequence>
<proteinExistence type="predicted"/>
<protein>
    <recommendedName>
        <fullName evidence="3">Peptidase aspartic putative domain-containing protein</fullName>
    </recommendedName>
</protein>
<name>A0A8K0G5U0_IGNLU</name>
<organism evidence="1 2">
    <name type="scientific">Ignelater luminosus</name>
    <name type="common">Cucubano</name>
    <name type="synonym">Pyrophorus luminosus</name>
    <dbReference type="NCBI Taxonomy" id="2038154"/>
    <lineage>
        <taxon>Eukaryota</taxon>
        <taxon>Metazoa</taxon>
        <taxon>Ecdysozoa</taxon>
        <taxon>Arthropoda</taxon>
        <taxon>Hexapoda</taxon>
        <taxon>Insecta</taxon>
        <taxon>Pterygota</taxon>
        <taxon>Neoptera</taxon>
        <taxon>Endopterygota</taxon>
        <taxon>Coleoptera</taxon>
        <taxon>Polyphaga</taxon>
        <taxon>Elateriformia</taxon>
        <taxon>Elateroidea</taxon>
        <taxon>Elateridae</taxon>
        <taxon>Agrypninae</taxon>
        <taxon>Pyrophorini</taxon>
        <taxon>Ignelater</taxon>
    </lineage>
</organism>
<evidence type="ECO:0008006" key="3">
    <source>
        <dbReference type="Google" id="ProtNLM"/>
    </source>
</evidence>
<evidence type="ECO:0000313" key="2">
    <source>
        <dbReference type="Proteomes" id="UP000801492"/>
    </source>
</evidence>